<dbReference type="SMART" id="SM00324">
    <property type="entry name" value="RhoGAP"/>
    <property type="match status" value="1"/>
</dbReference>
<dbReference type="GO" id="GO:0005737">
    <property type="term" value="C:cytoplasm"/>
    <property type="evidence" value="ECO:0007669"/>
    <property type="project" value="TreeGrafter"/>
</dbReference>
<dbReference type="InterPro" id="IPR008936">
    <property type="entry name" value="Rho_GTPase_activation_prot"/>
</dbReference>
<feature type="compositionally biased region" description="Polar residues" evidence="2">
    <location>
        <begin position="599"/>
        <end position="610"/>
    </location>
</feature>
<feature type="compositionally biased region" description="Basic and acidic residues" evidence="2">
    <location>
        <begin position="231"/>
        <end position="242"/>
    </location>
</feature>
<evidence type="ECO:0000313" key="4">
    <source>
        <dbReference type="EMBL" id="WFD45322.1"/>
    </source>
</evidence>
<feature type="compositionally biased region" description="Polar residues" evidence="2">
    <location>
        <begin position="244"/>
        <end position="269"/>
    </location>
</feature>
<dbReference type="CDD" id="cd00821">
    <property type="entry name" value="PH"/>
    <property type="match status" value="1"/>
</dbReference>
<dbReference type="PROSITE" id="PS50238">
    <property type="entry name" value="RHOGAP"/>
    <property type="match status" value="1"/>
</dbReference>
<dbReference type="Pfam" id="PF00620">
    <property type="entry name" value="RhoGAP"/>
    <property type="match status" value="1"/>
</dbReference>
<sequence length="942" mass="103484">MPEGRAEGRASARHELRDTAPVARLPLQPLTLAECYTHVGTQDPEIVLSYLLLQYNELVAEHIALADLHWSVVDTGAGPQDRSTQPQADMIGLGVEGVPTSPPASGRFRLLRRRSTRNTRDATPSAHPRPSSVQQNTTSPNLLSSPQLDTPTAGTSASQLISSIDPNAADNTRRDVFQNSSALSPRLPPASISTPNRSSTAPKFPSSSQSPPSLWRKTQTQTSVPVPMASRHRDTNHGKEPSKSGLSRSYESGISDTVYTTGSLSTSPRMQRLPLHGNGTRVPPSPTSATIPISQTQPGSPMPRRQPDLPLQVSAVSEPRMPAASFDRDLVGRASSVHVVHSWISSADTLAFHLLVKPSGQETPRAYMIEKTYADLMQVVDRLRSRAANQAEVTHWLSQMQLDSELFERKTTPWRILERNSAIESWIHTFQKLPVWADEILVQFFSSNVVIDASVPEASPTLGPSLRHAYFLVKRTNISVWEWRGCSLHPNMLYLQSPGNAASPFFVQLPHARIRRLYEEPARHRAQESGLRCAMVTLQPSGGNTVTIAMESTEECNEWLQALLLQSHEAQDPIVRPFRTPEPQVRAADLPSTPRIMPNATTPRTDSTASPIDRSDSTSPGLGLEPRLRHGISGLFRTSLVSDHPHTYPAQAHDRRRFWHGLLGMGQPQVNFPLEPNSLSSSSEVGVFGVPLRIAVQEFGLPVDASGTLSAIPALVKRCVDHLERTHGIEEEGIYRVSGSSSAVKALADCFTTMHDVDLEADNTKIGSLTSDPHNLSSLLKMYLRALPENLCATILSEMAQAAEISDRSERVTLLARLLAQLPPENYSLLRYLCAHLNRVDSASEKNKMTAHNLGIVLSPTLAISSPLLIALLTDYHAIFTSSPQIPTTNDRDPETSPESDTSSPKTHTMESTRDRMQAMYLRSPRSLTQTLFGTYDSQKSN</sequence>
<dbReference type="EMBL" id="CP118382">
    <property type="protein sequence ID" value="WFD45322.1"/>
    <property type="molecule type" value="Genomic_DNA"/>
</dbReference>
<feature type="compositionally biased region" description="Polar residues" evidence="2">
    <location>
        <begin position="131"/>
        <end position="158"/>
    </location>
</feature>
<evidence type="ECO:0000256" key="1">
    <source>
        <dbReference type="ARBA" id="ARBA00022468"/>
    </source>
</evidence>
<dbReference type="SUPFAM" id="SSF48350">
    <property type="entry name" value="GTPase activation domain, GAP"/>
    <property type="match status" value="1"/>
</dbReference>
<evidence type="ECO:0000259" key="3">
    <source>
        <dbReference type="PROSITE" id="PS50238"/>
    </source>
</evidence>
<dbReference type="GO" id="GO:0005096">
    <property type="term" value="F:GTPase activator activity"/>
    <property type="evidence" value="ECO:0007669"/>
    <property type="project" value="UniProtKB-KW"/>
</dbReference>
<reference evidence="4" key="1">
    <citation type="submission" date="2023-02" db="EMBL/GenBank/DDBJ databases">
        <title>Mating type loci evolution in Malassezia.</title>
        <authorList>
            <person name="Coelho M.A."/>
        </authorList>
    </citation>
    <scope>NUCLEOTIDE SEQUENCE</scope>
    <source>
        <strain evidence="4">CBS 14136</strain>
    </source>
</reference>
<dbReference type="InterPro" id="IPR050729">
    <property type="entry name" value="Rho-GAP"/>
</dbReference>
<dbReference type="PANTHER" id="PTHR23176">
    <property type="entry name" value="RHO/RAC/CDC GTPASE-ACTIVATING PROTEIN"/>
    <property type="match status" value="1"/>
</dbReference>
<feature type="region of interest" description="Disordered" evidence="2">
    <location>
        <begin position="179"/>
        <end position="305"/>
    </location>
</feature>
<feature type="domain" description="Rho-GAP" evidence="3">
    <location>
        <begin position="690"/>
        <end position="921"/>
    </location>
</feature>
<dbReference type="InterPro" id="IPR000198">
    <property type="entry name" value="RhoGAP_dom"/>
</dbReference>
<dbReference type="PANTHER" id="PTHR23176:SF129">
    <property type="entry name" value="RHO GTPASE ACTIVATING PROTEIN AT 16F, ISOFORM E-RELATED"/>
    <property type="match status" value="1"/>
</dbReference>
<dbReference type="Proteomes" id="UP001214628">
    <property type="component" value="Chromosome 8"/>
</dbReference>
<feature type="compositionally biased region" description="Low complexity" evidence="2">
    <location>
        <begin position="180"/>
        <end position="193"/>
    </location>
</feature>
<dbReference type="Gene3D" id="1.10.555.10">
    <property type="entry name" value="Rho GTPase activation protein"/>
    <property type="match status" value="1"/>
</dbReference>
<gene>
    <name evidence="4" type="primary">BEM3_2</name>
    <name evidence="4" type="ORF">MPSI1_004004</name>
</gene>
<accession>A0AAF0FIV1</accession>
<name>A0AAF0FIV1_9BASI</name>
<keyword evidence="1" id="KW-0343">GTPase activation</keyword>
<feature type="region of interest" description="Disordered" evidence="2">
    <location>
        <begin position="883"/>
        <end position="916"/>
    </location>
</feature>
<dbReference type="GO" id="GO:0007165">
    <property type="term" value="P:signal transduction"/>
    <property type="evidence" value="ECO:0007669"/>
    <property type="project" value="InterPro"/>
</dbReference>
<keyword evidence="5" id="KW-1185">Reference proteome</keyword>
<organism evidence="4 5">
    <name type="scientific">Malassezia psittaci</name>
    <dbReference type="NCBI Taxonomy" id="1821823"/>
    <lineage>
        <taxon>Eukaryota</taxon>
        <taxon>Fungi</taxon>
        <taxon>Dikarya</taxon>
        <taxon>Basidiomycota</taxon>
        <taxon>Ustilaginomycotina</taxon>
        <taxon>Malasseziomycetes</taxon>
        <taxon>Malasseziales</taxon>
        <taxon>Malasseziaceae</taxon>
        <taxon>Malassezia</taxon>
    </lineage>
</organism>
<feature type="region of interest" description="Disordered" evidence="2">
    <location>
        <begin position="92"/>
        <end position="158"/>
    </location>
</feature>
<protein>
    <submittedName>
        <fullName evidence="4">Rho GTPase activating protein</fullName>
    </submittedName>
</protein>
<dbReference type="AlphaFoldDB" id="A0AAF0FIV1"/>
<evidence type="ECO:0000256" key="2">
    <source>
        <dbReference type="SAM" id="MobiDB-lite"/>
    </source>
</evidence>
<evidence type="ECO:0000313" key="5">
    <source>
        <dbReference type="Proteomes" id="UP001214628"/>
    </source>
</evidence>
<proteinExistence type="predicted"/>
<dbReference type="SUPFAM" id="SSF50729">
    <property type="entry name" value="PH domain-like"/>
    <property type="match status" value="1"/>
</dbReference>
<feature type="region of interest" description="Disordered" evidence="2">
    <location>
        <begin position="584"/>
        <end position="626"/>
    </location>
</feature>